<organism evidence="1">
    <name type="scientific">Albugo laibachii Nc14</name>
    <dbReference type="NCBI Taxonomy" id="890382"/>
    <lineage>
        <taxon>Eukaryota</taxon>
        <taxon>Sar</taxon>
        <taxon>Stramenopiles</taxon>
        <taxon>Oomycota</taxon>
        <taxon>Peronosporomycetes</taxon>
        <taxon>Albuginales</taxon>
        <taxon>Albuginaceae</taxon>
        <taxon>Albugo</taxon>
    </lineage>
</organism>
<name>F0WNX4_9STRA</name>
<protein>
    <submittedName>
        <fullName evidence="1">Uncharacterized protein AlNc14C176G8129</fullName>
    </submittedName>
</protein>
<reference evidence="1" key="1">
    <citation type="journal article" date="2011" name="PLoS Biol.">
        <title>Gene gain and loss during evolution of obligate parasitism in the white rust pathogen of Arabidopsis thaliana.</title>
        <authorList>
            <person name="Kemen E."/>
            <person name="Gardiner A."/>
            <person name="Schultz-Larsen T."/>
            <person name="Kemen A.C."/>
            <person name="Balmuth A.L."/>
            <person name="Robert-Seilaniantz A."/>
            <person name="Bailey K."/>
            <person name="Holub E."/>
            <person name="Studholme D.J."/>
            <person name="Maclean D."/>
            <person name="Jones J.D."/>
        </authorList>
    </citation>
    <scope>NUCLEOTIDE SEQUENCE</scope>
</reference>
<dbReference type="EMBL" id="FR824221">
    <property type="protein sequence ID" value="CCA23017.1"/>
    <property type="molecule type" value="Genomic_DNA"/>
</dbReference>
<gene>
    <name evidence="1" type="primary">AlNc14C176G8129</name>
    <name evidence="1" type="ORF">ALNC14_091600</name>
</gene>
<proteinExistence type="predicted"/>
<dbReference type="HOGENOM" id="CLU_1172465_0_0_1"/>
<dbReference type="AlphaFoldDB" id="F0WNX4"/>
<evidence type="ECO:0000313" key="1">
    <source>
        <dbReference type="EMBL" id="CCA23017.1"/>
    </source>
</evidence>
<accession>F0WNX4</accession>
<sequence>MSKQQQMIQLRKTIETLVATRESRQDSLFSPQVTFEDTAAGIAKAYYRIFRSGYKLEDTAIPSFLHAVIDPEMRAGSYLGIHLMFTQWKRYTDLLTFTHFTLEAMDIVPIDTDVIVKTRGSFRFVVTRDTIRGIFPHLLGNEAVIQRIMGLRLTCACSIDLYVDHHGRVVRYAEHADFVKAFAEALKDPACVSILMQGALIHEESMLGEVDFARNKGDKGVPPKGGERGDTEVAVEL</sequence>
<reference evidence="1" key="2">
    <citation type="submission" date="2011-02" db="EMBL/GenBank/DDBJ databases">
        <authorList>
            <person name="MacLean D."/>
        </authorList>
    </citation>
    <scope>NUCLEOTIDE SEQUENCE</scope>
</reference>